<name>A0A059IYC2_TRIIM</name>
<dbReference type="HOGENOM" id="CLU_1476164_0_0_1"/>
<organism evidence="1 2">
    <name type="scientific">Trichophyton interdigitale (strain MR816)</name>
    <dbReference type="NCBI Taxonomy" id="1215338"/>
    <lineage>
        <taxon>Eukaryota</taxon>
        <taxon>Fungi</taxon>
        <taxon>Dikarya</taxon>
        <taxon>Ascomycota</taxon>
        <taxon>Pezizomycotina</taxon>
        <taxon>Eurotiomycetes</taxon>
        <taxon>Eurotiomycetidae</taxon>
        <taxon>Onygenales</taxon>
        <taxon>Arthrodermataceae</taxon>
        <taxon>Trichophyton</taxon>
    </lineage>
</organism>
<gene>
    <name evidence="1" type="ORF">H109_07839</name>
</gene>
<protein>
    <submittedName>
        <fullName evidence="1">Uncharacterized protein</fullName>
    </submittedName>
</protein>
<dbReference type="Proteomes" id="UP000024533">
    <property type="component" value="Unassembled WGS sequence"/>
</dbReference>
<evidence type="ECO:0000313" key="1">
    <source>
        <dbReference type="EMBL" id="KDB20212.1"/>
    </source>
</evidence>
<reference evidence="1 2" key="1">
    <citation type="submission" date="2014-02" db="EMBL/GenBank/DDBJ databases">
        <title>The Genome Sequence of Trichophyton interdigitale MR816.</title>
        <authorList>
            <consortium name="The Broad Institute Genomics Platform"/>
            <person name="Cuomo C.A."/>
            <person name="White T.C."/>
            <person name="Graser Y."/>
            <person name="Martinez-Rossi N."/>
            <person name="Heitman J."/>
            <person name="Young S.K."/>
            <person name="Zeng Q."/>
            <person name="Gargeya S."/>
            <person name="Abouelleil A."/>
            <person name="Alvarado L."/>
            <person name="Chapman S.B."/>
            <person name="Gainer-Dewar J."/>
            <person name="Goldberg J."/>
            <person name="Griggs A."/>
            <person name="Gujja S."/>
            <person name="Hansen M."/>
            <person name="Howarth C."/>
            <person name="Imamovic A."/>
            <person name="Larimer J."/>
            <person name="Martinez D."/>
            <person name="Murphy C."/>
            <person name="Pearson M.D."/>
            <person name="Persinoti G."/>
            <person name="Poon T."/>
            <person name="Priest M."/>
            <person name="Roberts A.D."/>
            <person name="Saif S."/>
            <person name="Shea T.D."/>
            <person name="Sykes S.N."/>
            <person name="Wortman J."/>
            <person name="Nusbaum C."/>
            <person name="Birren B."/>
        </authorList>
    </citation>
    <scope>NUCLEOTIDE SEQUENCE [LARGE SCALE GENOMIC DNA]</scope>
    <source>
        <strain evidence="1 2">MR816</strain>
    </source>
</reference>
<sequence>MTNHGIKAEVEWKEGKEKQLLIGQLFVTPAERWTIWGKPLYFVPVSPGRAIMEGGSPLAVTITEDWKQRWQRRANTYHNISIHIVIFAVNNCSTSRINYLKVATIYSTRIAERSPCPAPDKIYSALCGDVAGGDGPTDGGKICSFGTERGVVDSLVDGIYPPVKQGRGGIALLHRLNVRRGSG</sequence>
<comment type="caution">
    <text evidence="1">The sequence shown here is derived from an EMBL/GenBank/DDBJ whole genome shotgun (WGS) entry which is preliminary data.</text>
</comment>
<keyword evidence="2" id="KW-1185">Reference proteome</keyword>
<evidence type="ECO:0000313" key="2">
    <source>
        <dbReference type="Proteomes" id="UP000024533"/>
    </source>
</evidence>
<proteinExistence type="predicted"/>
<accession>A0A059IYC2</accession>
<dbReference type="AlphaFoldDB" id="A0A059IYC2"/>
<dbReference type="EMBL" id="AOKY01000885">
    <property type="protein sequence ID" value="KDB20212.1"/>
    <property type="molecule type" value="Genomic_DNA"/>
</dbReference>